<dbReference type="OrthoDB" id="9773828at2"/>
<name>A0A7X2J0N6_9BACI</name>
<dbReference type="Proteomes" id="UP000448867">
    <property type="component" value="Unassembled WGS sequence"/>
</dbReference>
<protein>
    <submittedName>
        <fullName evidence="2">Aldo/keto reductase</fullName>
    </submittedName>
</protein>
<organism evidence="2 3">
    <name type="scientific">Metabacillus lacus</name>
    <dbReference type="NCBI Taxonomy" id="1983721"/>
    <lineage>
        <taxon>Bacteria</taxon>
        <taxon>Bacillati</taxon>
        <taxon>Bacillota</taxon>
        <taxon>Bacilli</taxon>
        <taxon>Bacillales</taxon>
        <taxon>Bacillaceae</taxon>
        <taxon>Metabacillus</taxon>
    </lineage>
</organism>
<accession>A0A7X2J0N6</accession>
<dbReference type="GO" id="GO:0005829">
    <property type="term" value="C:cytosol"/>
    <property type="evidence" value="ECO:0007669"/>
    <property type="project" value="TreeGrafter"/>
</dbReference>
<evidence type="ECO:0000259" key="1">
    <source>
        <dbReference type="Pfam" id="PF00248"/>
    </source>
</evidence>
<keyword evidence="3" id="KW-1185">Reference proteome</keyword>
<dbReference type="SUPFAM" id="SSF51430">
    <property type="entry name" value="NAD(P)-linked oxidoreductase"/>
    <property type="match status" value="1"/>
</dbReference>
<dbReference type="Gene3D" id="3.20.20.100">
    <property type="entry name" value="NADP-dependent oxidoreductase domain"/>
    <property type="match status" value="1"/>
</dbReference>
<dbReference type="EMBL" id="WKKI01000029">
    <property type="protein sequence ID" value="MRX73195.1"/>
    <property type="molecule type" value="Genomic_DNA"/>
</dbReference>
<proteinExistence type="predicted"/>
<dbReference type="PANTHER" id="PTHR42686">
    <property type="entry name" value="GH17980P-RELATED"/>
    <property type="match status" value="1"/>
</dbReference>
<sequence length="325" mass="36434">MSISIQKLGLGTAPLGNMFREVPEEEALETIQTAWDQGIRYFDTAPFYGAGLAEIRLGKVLSQYNRSDFLIGTKVGRVIEDELEEKSGMFEFGRKNKITTDYSEDTTLRSIEQSLERLNTDSLDFVYVHDVSPDFLGDEWKSQFDIAKKGAFRVLTRLREEGVIQSWGLGVNRTEPIELAIELEDLKPDLCLQANRYTLLDHEQALQKMMPESLRQQVKIVVGAPYGSGVLAGGDHYEYGEIPDDIAKKKERIQALANQHGVSMTAAALQFSFAHPAVEFVIPGTTRAEHVRKNIAAFREEIPAAFWSNLRDQKLVAANAPLPID</sequence>
<dbReference type="InterPro" id="IPR023210">
    <property type="entry name" value="NADP_OxRdtase_dom"/>
</dbReference>
<dbReference type="GO" id="GO:0016491">
    <property type="term" value="F:oxidoreductase activity"/>
    <property type="evidence" value="ECO:0007669"/>
    <property type="project" value="InterPro"/>
</dbReference>
<dbReference type="InterPro" id="IPR020471">
    <property type="entry name" value="AKR"/>
</dbReference>
<dbReference type="AlphaFoldDB" id="A0A7X2J0N6"/>
<feature type="domain" description="NADP-dependent oxidoreductase" evidence="1">
    <location>
        <begin position="7"/>
        <end position="310"/>
    </location>
</feature>
<dbReference type="Pfam" id="PF00248">
    <property type="entry name" value="Aldo_ket_red"/>
    <property type="match status" value="1"/>
</dbReference>
<reference evidence="2 3" key="1">
    <citation type="submission" date="2019-11" db="EMBL/GenBank/DDBJ databases">
        <title>Bacillus lacus genome.</title>
        <authorList>
            <person name="Allen C.J."/>
            <person name="Newman J.D."/>
        </authorList>
    </citation>
    <scope>NUCLEOTIDE SEQUENCE [LARGE SCALE GENOMIC DNA]</scope>
    <source>
        <strain evidence="2 3">KCTC 33946</strain>
    </source>
</reference>
<dbReference type="PANTHER" id="PTHR42686:SF1">
    <property type="entry name" value="GH17980P-RELATED"/>
    <property type="match status" value="1"/>
</dbReference>
<dbReference type="CDD" id="cd19152">
    <property type="entry name" value="AKR_AKR15A"/>
    <property type="match status" value="1"/>
</dbReference>
<gene>
    <name evidence="2" type="ORF">GJU40_13680</name>
</gene>
<evidence type="ECO:0000313" key="3">
    <source>
        <dbReference type="Proteomes" id="UP000448867"/>
    </source>
</evidence>
<dbReference type="RefSeq" id="WP_154308621.1">
    <property type="nucleotide sequence ID" value="NZ_WKKI01000029.1"/>
</dbReference>
<comment type="caution">
    <text evidence="2">The sequence shown here is derived from an EMBL/GenBank/DDBJ whole genome shotgun (WGS) entry which is preliminary data.</text>
</comment>
<evidence type="ECO:0000313" key="2">
    <source>
        <dbReference type="EMBL" id="MRX73195.1"/>
    </source>
</evidence>
<dbReference type="InterPro" id="IPR036812">
    <property type="entry name" value="NAD(P)_OxRdtase_dom_sf"/>
</dbReference>